<keyword evidence="2" id="KW-0812">Transmembrane</keyword>
<name>A0A9X3J1Y4_9BACT</name>
<organism evidence="3 4">
    <name type="scientific">Nannocystis pusilla</name>
    <dbReference type="NCBI Taxonomy" id="889268"/>
    <lineage>
        <taxon>Bacteria</taxon>
        <taxon>Pseudomonadati</taxon>
        <taxon>Myxococcota</taxon>
        <taxon>Polyangia</taxon>
        <taxon>Nannocystales</taxon>
        <taxon>Nannocystaceae</taxon>
        <taxon>Nannocystis</taxon>
    </lineage>
</organism>
<feature type="region of interest" description="Disordered" evidence="1">
    <location>
        <begin position="433"/>
        <end position="586"/>
    </location>
</feature>
<feature type="compositionally biased region" description="Basic and acidic residues" evidence="1">
    <location>
        <begin position="313"/>
        <end position="324"/>
    </location>
</feature>
<keyword evidence="4" id="KW-1185">Reference proteome</keyword>
<comment type="caution">
    <text evidence="3">The sequence shown here is derived from an EMBL/GenBank/DDBJ whole genome shotgun (WGS) entry which is preliminary data.</text>
</comment>
<evidence type="ECO:0000313" key="4">
    <source>
        <dbReference type="Proteomes" id="UP001150924"/>
    </source>
</evidence>
<feature type="region of interest" description="Disordered" evidence="1">
    <location>
        <begin position="297"/>
        <end position="413"/>
    </location>
</feature>
<sequence>MAGPKHSELPAVVVPQHLWLRSPRPVQGKVVQWAVPGVLILVGLLMSTTALRVSFVLAGFGVFLLLPGLVTSRLEALGREVLAADRSRASELITELPERPIVRLFAPAGWRSLQLALLNLKLGDGHAAAAGFAETAELCGQPEAVMLISAQAHAHVLAGERTKARELLQKLTTANLLGPRDQLDLGIVLLIESKKFKQALSYIENARKTIGEHPRVVAAQALALQKLERIDEASVLLEQVQIATKDATNDSVADDLIKRARKGLQDYLEAQLRRERRARSRRTTIVVSSEAAASEIVSGEIGSGGEPTASETNEARSEAAEPTRRFGPVETPTPAPVAAPPKPAAPIERDPDAPRQGLEIDLFSTPHTSAPPLSELLKDRNSDDSKPRIDSVAAALSSEVPASPAPPPSLIVPDIGHTPLPVAPPVIGAPRVGGTMPFTPGPAPEGKAAAPAAPPPAPTPRATSLFMPGPVTPPVATPAATPPEAKPDSDAPTMRRRQTLLGVLPTNEPSKPPAPSLPSLNNVGAPPPPQGAPFAPAMPRTGLPTRGTTRLDLPAIGSPPPQNPAGPAPVFRAPPKPGQKNDEKKG</sequence>
<dbReference type="RefSeq" id="WP_267774434.1">
    <property type="nucleotide sequence ID" value="NZ_JAPNKE010000002.1"/>
</dbReference>
<dbReference type="AlphaFoldDB" id="A0A9X3J1Y4"/>
<feature type="transmembrane region" description="Helical" evidence="2">
    <location>
        <begin position="53"/>
        <end position="70"/>
    </location>
</feature>
<protein>
    <recommendedName>
        <fullName evidence="5">Tetratricopeptide repeat protein</fullName>
    </recommendedName>
</protein>
<dbReference type="SUPFAM" id="SSF48452">
    <property type="entry name" value="TPR-like"/>
    <property type="match status" value="1"/>
</dbReference>
<accession>A0A9X3J1Y4</accession>
<keyword evidence="2" id="KW-1133">Transmembrane helix</keyword>
<feature type="compositionally biased region" description="Low complexity" evidence="1">
    <location>
        <begin position="391"/>
        <end position="402"/>
    </location>
</feature>
<feature type="compositionally biased region" description="Low complexity" evidence="1">
    <location>
        <begin position="532"/>
        <end position="554"/>
    </location>
</feature>
<dbReference type="InterPro" id="IPR011990">
    <property type="entry name" value="TPR-like_helical_dom_sf"/>
</dbReference>
<feature type="compositionally biased region" description="Basic and acidic residues" evidence="1">
    <location>
        <begin position="376"/>
        <end position="389"/>
    </location>
</feature>
<evidence type="ECO:0008006" key="5">
    <source>
        <dbReference type="Google" id="ProtNLM"/>
    </source>
</evidence>
<feature type="compositionally biased region" description="Pro residues" evidence="1">
    <location>
        <begin position="557"/>
        <end position="577"/>
    </location>
</feature>
<keyword evidence="2" id="KW-0472">Membrane</keyword>
<feature type="compositionally biased region" description="Pro residues" evidence="1">
    <location>
        <begin position="331"/>
        <end position="344"/>
    </location>
</feature>
<dbReference type="Gene3D" id="1.25.40.10">
    <property type="entry name" value="Tetratricopeptide repeat domain"/>
    <property type="match status" value="1"/>
</dbReference>
<evidence type="ECO:0000256" key="1">
    <source>
        <dbReference type="SAM" id="MobiDB-lite"/>
    </source>
</evidence>
<evidence type="ECO:0000313" key="3">
    <source>
        <dbReference type="EMBL" id="MCY1011189.1"/>
    </source>
</evidence>
<dbReference type="Proteomes" id="UP001150924">
    <property type="component" value="Unassembled WGS sequence"/>
</dbReference>
<evidence type="ECO:0000256" key="2">
    <source>
        <dbReference type="SAM" id="Phobius"/>
    </source>
</evidence>
<reference evidence="3" key="1">
    <citation type="submission" date="2022-11" db="EMBL/GenBank/DDBJ databases">
        <title>Minimal conservation of predation-associated metabolite biosynthetic gene clusters underscores biosynthetic potential of Myxococcota including descriptions for ten novel species: Archangium lansinium sp. nov., Myxococcus landrumus sp. nov., Nannocystis bai.</title>
        <authorList>
            <person name="Ahearne A."/>
            <person name="Stevens C."/>
            <person name="Phillips K."/>
        </authorList>
    </citation>
    <scope>NUCLEOTIDE SEQUENCE</scope>
    <source>
        <strain evidence="3">Na p29</strain>
    </source>
</reference>
<gene>
    <name evidence="3" type="ORF">OV079_37650</name>
</gene>
<dbReference type="EMBL" id="JAPNKE010000002">
    <property type="protein sequence ID" value="MCY1011189.1"/>
    <property type="molecule type" value="Genomic_DNA"/>
</dbReference>
<proteinExistence type="predicted"/>
<feature type="transmembrane region" description="Helical" evidence="2">
    <location>
        <begin position="30"/>
        <end position="46"/>
    </location>
</feature>